<comment type="caution">
    <text evidence="2">The sequence shown here is derived from an EMBL/GenBank/DDBJ whole genome shotgun (WGS) entry which is preliminary data.</text>
</comment>
<dbReference type="InterPro" id="IPR027444">
    <property type="entry name" value="H-NS_C_dom"/>
</dbReference>
<evidence type="ECO:0000313" key="2">
    <source>
        <dbReference type="EMBL" id="TDP84858.1"/>
    </source>
</evidence>
<gene>
    <name evidence="2" type="ORF">EV672_103433</name>
</gene>
<dbReference type="Proteomes" id="UP000294593">
    <property type="component" value="Unassembled WGS sequence"/>
</dbReference>
<dbReference type="Gene3D" id="4.10.430.10">
    <property type="entry name" value="Histone-like protein H-NS, C-terminal domain"/>
    <property type="match status" value="1"/>
</dbReference>
<protein>
    <submittedName>
        <fullName evidence="2">DNA-binding protein H-NS</fullName>
    </submittedName>
</protein>
<dbReference type="GO" id="GO:0003677">
    <property type="term" value="F:DNA binding"/>
    <property type="evidence" value="ECO:0007669"/>
    <property type="project" value="UniProtKB-KW"/>
</dbReference>
<dbReference type="SUPFAM" id="SSF81273">
    <property type="entry name" value="H-NS histone-like proteins"/>
    <property type="match status" value="1"/>
</dbReference>
<sequence>MSTMRTAEQEAVLRSVRKQIDFWQIQAEELAGIPEPVPVVAPVRTAPVHRYRHPITQATWDGEGGQPAWLREALTREGYTVEELRLKDGETSGA</sequence>
<feature type="domain" description="DNA-binding protein H-NS-like C-terminal" evidence="1">
    <location>
        <begin position="50"/>
        <end position="85"/>
    </location>
</feature>
<evidence type="ECO:0000313" key="3">
    <source>
        <dbReference type="Proteomes" id="UP000294593"/>
    </source>
</evidence>
<dbReference type="RefSeq" id="WP_133608159.1">
    <property type="nucleotide sequence ID" value="NZ_SNXW01000003.1"/>
</dbReference>
<dbReference type="AlphaFoldDB" id="A0A4V3CW37"/>
<keyword evidence="3" id="KW-1185">Reference proteome</keyword>
<evidence type="ECO:0000259" key="1">
    <source>
        <dbReference type="Pfam" id="PF00816"/>
    </source>
</evidence>
<reference evidence="2 3" key="1">
    <citation type="submission" date="2019-03" db="EMBL/GenBank/DDBJ databases">
        <title>Genomic Encyclopedia of Type Strains, Phase IV (KMG-IV): sequencing the most valuable type-strain genomes for metagenomic binning, comparative biology and taxonomic classification.</title>
        <authorList>
            <person name="Goeker M."/>
        </authorList>
    </citation>
    <scope>NUCLEOTIDE SEQUENCE [LARGE SCALE GENOMIC DNA]</scope>
    <source>
        <strain evidence="2 3">DSM 11901</strain>
    </source>
</reference>
<dbReference type="Pfam" id="PF00816">
    <property type="entry name" value="Histone_HNS"/>
    <property type="match status" value="1"/>
</dbReference>
<name>A0A4V3CW37_9BURK</name>
<accession>A0A4V3CW37</accession>
<keyword evidence="2" id="KW-0238">DNA-binding</keyword>
<dbReference type="OrthoDB" id="5297879at2"/>
<organism evidence="2 3">
    <name type="scientific">Aquabacterium commune</name>
    <dbReference type="NCBI Taxonomy" id="70586"/>
    <lineage>
        <taxon>Bacteria</taxon>
        <taxon>Pseudomonadati</taxon>
        <taxon>Pseudomonadota</taxon>
        <taxon>Betaproteobacteria</taxon>
        <taxon>Burkholderiales</taxon>
        <taxon>Aquabacterium</taxon>
    </lineage>
</organism>
<proteinExistence type="predicted"/>
<dbReference type="EMBL" id="SNXW01000003">
    <property type="protein sequence ID" value="TDP84858.1"/>
    <property type="molecule type" value="Genomic_DNA"/>
</dbReference>
<dbReference type="InterPro" id="IPR037150">
    <property type="entry name" value="H-NS_C_dom_sf"/>
</dbReference>